<keyword evidence="2" id="KW-1185">Reference proteome</keyword>
<dbReference type="AlphaFoldDB" id="A0A1H6RHA7"/>
<dbReference type="RefSeq" id="WP_090332977.1">
    <property type="nucleotide sequence ID" value="NZ_FNXY01000002.1"/>
</dbReference>
<gene>
    <name evidence="1" type="ORF">SAMN04487995_1050</name>
</gene>
<proteinExistence type="predicted"/>
<dbReference type="STRING" id="408657.SAMN04487995_1050"/>
<reference evidence="1 2" key="1">
    <citation type="submission" date="2016-10" db="EMBL/GenBank/DDBJ databases">
        <authorList>
            <person name="de Groot N.N."/>
        </authorList>
    </citation>
    <scope>NUCLEOTIDE SEQUENCE [LARGE SCALE GENOMIC DNA]</scope>
    <source>
        <strain evidence="1 2">DSM 19938</strain>
    </source>
</reference>
<dbReference type="OrthoDB" id="1467525at2"/>
<dbReference type="EMBL" id="FNXY01000002">
    <property type="protein sequence ID" value="SEI51230.1"/>
    <property type="molecule type" value="Genomic_DNA"/>
</dbReference>
<protein>
    <submittedName>
        <fullName evidence="1">Uncharacterized protein</fullName>
    </submittedName>
</protein>
<evidence type="ECO:0000313" key="2">
    <source>
        <dbReference type="Proteomes" id="UP000199532"/>
    </source>
</evidence>
<sequence length="244" mass="27853">MHHFYIHHTRVMPNWFKAALILLTACWFTSCGDSSTEPVNSRSYVPLSIGVYQVYDVKEEVYSSGQTGPSLKTWQERDEVVRETKSANGISTFIISRYSRNTATDSWLKVKEYSIEQFPDKLILNIDNQITVPFIFPIDSKLKWNGNMYNTLDSKEYRYEEIDQPLQSGNLPFEKGITVVEQSDTTSVITYSLGIKRYGLNAGLVYDEQASFEYCQSTPDCIGQGIIDSGSRKVRTIVSYGRLQ</sequence>
<accession>A0A1H6RHA7</accession>
<name>A0A1H6RHA7_9BACT</name>
<dbReference type="Proteomes" id="UP000199532">
    <property type="component" value="Unassembled WGS sequence"/>
</dbReference>
<evidence type="ECO:0000313" key="1">
    <source>
        <dbReference type="EMBL" id="SEI51230.1"/>
    </source>
</evidence>
<organism evidence="1 2">
    <name type="scientific">Dyadobacter koreensis</name>
    <dbReference type="NCBI Taxonomy" id="408657"/>
    <lineage>
        <taxon>Bacteria</taxon>
        <taxon>Pseudomonadati</taxon>
        <taxon>Bacteroidota</taxon>
        <taxon>Cytophagia</taxon>
        <taxon>Cytophagales</taxon>
        <taxon>Spirosomataceae</taxon>
        <taxon>Dyadobacter</taxon>
    </lineage>
</organism>